<evidence type="ECO:0000313" key="2">
    <source>
        <dbReference type="Proteomes" id="UP001159363"/>
    </source>
</evidence>
<evidence type="ECO:0008006" key="3">
    <source>
        <dbReference type="Google" id="ProtNLM"/>
    </source>
</evidence>
<accession>A0ABQ9I453</accession>
<dbReference type="Proteomes" id="UP001159363">
    <property type="component" value="Chromosome 3"/>
</dbReference>
<gene>
    <name evidence="1" type="ORF">PR048_010793</name>
</gene>
<organism evidence="1 2">
    <name type="scientific">Dryococelus australis</name>
    <dbReference type="NCBI Taxonomy" id="614101"/>
    <lineage>
        <taxon>Eukaryota</taxon>
        <taxon>Metazoa</taxon>
        <taxon>Ecdysozoa</taxon>
        <taxon>Arthropoda</taxon>
        <taxon>Hexapoda</taxon>
        <taxon>Insecta</taxon>
        <taxon>Pterygota</taxon>
        <taxon>Neoptera</taxon>
        <taxon>Polyneoptera</taxon>
        <taxon>Phasmatodea</taxon>
        <taxon>Verophasmatodea</taxon>
        <taxon>Anareolatae</taxon>
        <taxon>Phasmatidae</taxon>
        <taxon>Eurycanthinae</taxon>
        <taxon>Dryococelus</taxon>
    </lineage>
</organism>
<reference evidence="1 2" key="1">
    <citation type="submission" date="2023-02" db="EMBL/GenBank/DDBJ databases">
        <title>LHISI_Scaffold_Assembly.</title>
        <authorList>
            <person name="Stuart O.P."/>
            <person name="Cleave R."/>
            <person name="Magrath M.J.L."/>
            <person name="Mikheyev A.S."/>
        </authorList>
    </citation>
    <scope>NUCLEOTIDE SEQUENCE [LARGE SCALE GENOMIC DNA]</scope>
    <source>
        <strain evidence="1">Daus_M_001</strain>
        <tissue evidence="1">Leg muscle</tissue>
    </source>
</reference>
<proteinExistence type="predicted"/>
<comment type="caution">
    <text evidence="1">The sequence shown here is derived from an EMBL/GenBank/DDBJ whole genome shotgun (WGS) entry which is preliminary data.</text>
</comment>
<keyword evidence="2" id="KW-1185">Reference proteome</keyword>
<dbReference type="EMBL" id="JARBHB010000003">
    <property type="protein sequence ID" value="KAJ8891277.1"/>
    <property type="molecule type" value="Genomic_DNA"/>
</dbReference>
<name>A0ABQ9I453_9NEOP</name>
<evidence type="ECO:0000313" key="1">
    <source>
        <dbReference type="EMBL" id="KAJ8891277.1"/>
    </source>
</evidence>
<protein>
    <recommendedName>
        <fullName evidence="3">Reverse transcriptase</fullName>
    </recommendedName>
</protein>
<sequence length="142" mass="16842">MTMYSLPTWSPEEEGNFEGKNVNPLRWNPRWRLRILIPIWHPLWSINTQEKPTTVVGTEAILKKLFRKVRGSPNSVASKAIQESARFSELCSLGRLRTIFNKVQENQLVEYLQTMDTLLYGLTRYEFKKQLNSSLYYKWKSW</sequence>